<dbReference type="RefSeq" id="WP_262568484.1">
    <property type="nucleotide sequence ID" value="NZ_JAPFCC010000001.1"/>
</dbReference>
<reference evidence="2 3" key="1">
    <citation type="submission" date="2022-10" db="EMBL/GenBank/DDBJ databases">
        <title>High-quality genome sequences of two octocoral-associated bacteria, Endozoicomonas euniceicola EF212 and Endozoicomonas gorgoniicola PS125.</title>
        <authorList>
            <person name="Chiou Y.-J."/>
            <person name="Chen Y.-H."/>
        </authorList>
    </citation>
    <scope>NUCLEOTIDE SEQUENCE [LARGE SCALE GENOMIC DNA]</scope>
    <source>
        <strain evidence="2 3">PS125</strain>
    </source>
</reference>
<feature type="compositionally biased region" description="Basic and acidic residues" evidence="1">
    <location>
        <begin position="304"/>
        <end position="320"/>
    </location>
</feature>
<evidence type="ECO:0000256" key="1">
    <source>
        <dbReference type="SAM" id="MobiDB-lite"/>
    </source>
</evidence>
<comment type="caution">
    <text evidence="2">The sequence shown here is derived from an EMBL/GenBank/DDBJ whole genome shotgun (WGS) entry which is preliminary data.</text>
</comment>
<evidence type="ECO:0000313" key="2">
    <source>
        <dbReference type="EMBL" id="MCW7553665.1"/>
    </source>
</evidence>
<accession>A0ABT3MWC1</accession>
<dbReference type="Proteomes" id="UP001209854">
    <property type="component" value="Unassembled WGS sequence"/>
</dbReference>
<gene>
    <name evidence="2" type="ORF">NX722_13710</name>
</gene>
<dbReference type="EMBL" id="JAPFCC010000001">
    <property type="protein sequence ID" value="MCW7553665.1"/>
    <property type="molecule type" value="Genomic_DNA"/>
</dbReference>
<proteinExistence type="predicted"/>
<feature type="region of interest" description="Disordered" evidence="1">
    <location>
        <begin position="295"/>
        <end position="329"/>
    </location>
</feature>
<name>A0ABT3MWC1_9GAMM</name>
<evidence type="ECO:0000313" key="3">
    <source>
        <dbReference type="Proteomes" id="UP001209854"/>
    </source>
</evidence>
<evidence type="ECO:0008006" key="4">
    <source>
        <dbReference type="Google" id="ProtNLM"/>
    </source>
</evidence>
<protein>
    <recommendedName>
        <fullName evidence="4">C2H2-type domain-containing protein</fullName>
    </recommendedName>
</protein>
<sequence>MKPVPVEPAGSVTFRCADCKKTFDAKPTRTEPAPERAHPFRYFSDCPDCGNECPQVHWQVGLFNAHLKATGPKTQKGRSASAANLAGHPTPEEARITRFNAMKHGASAKTAMYFPAKPDKYPHCKTCDVDRDYCAQQIACLKRSDLMLRCLVAIESGDPSALQDLHAINQANFMAIMQDILQALIADGVTLRNPVYGFDKEGGFNIGRYQDPESNEWKTIEEVRAHPLLKPLMDMISRNNLSLADLNMTPKVQVDQGIQQGQLQQEEEEKESAIEYRNKMDKQVTDLRSMIARSQLRANQDPVLIEHRQEDGDEPPKDIEAEVLDDSTS</sequence>
<keyword evidence="3" id="KW-1185">Reference proteome</keyword>
<organism evidence="2 3">
    <name type="scientific">Endozoicomonas gorgoniicola</name>
    <dbReference type="NCBI Taxonomy" id="1234144"/>
    <lineage>
        <taxon>Bacteria</taxon>
        <taxon>Pseudomonadati</taxon>
        <taxon>Pseudomonadota</taxon>
        <taxon>Gammaproteobacteria</taxon>
        <taxon>Oceanospirillales</taxon>
        <taxon>Endozoicomonadaceae</taxon>
        <taxon>Endozoicomonas</taxon>
    </lineage>
</organism>